<evidence type="ECO:0000256" key="1">
    <source>
        <dbReference type="SAM" id="MobiDB-lite"/>
    </source>
</evidence>
<dbReference type="RefSeq" id="WP_103661937.1">
    <property type="nucleotide sequence ID" value="NZ_ML136902.1"/>
</dbReference>
<gene>
    <name evidence="2" type="ORF">EJK17_09900</name>
</gene>
<feature type="compositionally biased region" description="Basic and acidic residues" evidence="1">
    <location>
        <begin position="111"/>
        <end position="137"/>
    </location>
</feature>
<accession>A0A437SSY8</accession>
<protein>
    <submittedName>
        <fullName evidence="2">Uncharacterized protein</fullName>
    </submittedName>
</protein>
<dbReference type="AlphaFoldDB" id="A0A437SSY8"/>
<dbReference type="EMBL" id="RXIA01000034">
    <property type="protein sequence ID" value="RVU70033.1"/>
    <property type="molecule type" value="Genomic_DNA"/>
</dbReference>
<comment type="caution">
    <text evidence="2">The sequence shown here is derived from an EMBL/GenBank/DDBJ whole genome shotgun (WGS) entry which is preliminary data.</text>
</comment>
<proteinExistence type="predicted"/>
<evidence type="ECO:0000313" key="2">
    <source>
        <dbReference type="EMBL" id="RVU70033.1"/>
    </source>
</evidence>
<keyword evidence="3" id="KW-1185">Reference proteome</keyword>
<dbReference type="Proteomes" id="UP000288291">
    <property type="component" value="Unassembled WGS sequence"/>
</dbReference>
<feature type="region of interest" description="Disordered" evidence="1">
    <location>
        <begin position="106"/>
        <end position="137"/>
    </location>
</feature>
<organism evidence="2 3">
    <name type="scientific">Lactobacillus xujianguonis</name>
    <dbReference type="NCBI Taxonomy" id="2495899"/>
    <lineage>
        <taxon>Bacteria</taxon>
        <taxon>Bacillati</taxon>
        <taxon>Bacillota</taxon>
        <taxon>Bacilli</taxon>
        <taxon>Lactobacillales</taxon>
        <taxon>Lactobacillaceae</taxon>
        <taxon>Lactobacillus</taxon>
    </lineage>
</organism>
<evidence type="ECO:0000313" key="3">
    <source>
        <dbReference type="Proteomes" id="UP000288291"/>
    </source>
</evidence>
<sequence>MTWNFKEHPVDGQKWPVNKVKETILSKSNYHSYNNSYHQDRSEGVLIRFTDGSTFTTKELTVKELNDAIEDAVHGEDGNWLYLKGGGAINLTQIIRYQPFNFEKRKRHEPKPRYDNYRNNRYRRESSENDNWSEIKY</sequence>
<name>A0A437SSY8_9LACO</name>
<reference evidence="2 3" key="1">
    <citation type="submission" date="2018-12" db="EMBL/GenBank/DDBJ databases">
        <authorList>
            <person name="Meng J."/>
        </authorList>
    </citation>
    <scope>NUCLEOTIDE SEQUENCE [LARGE SCALE GENOMIC DNA]</scope>
    <source>
        <strain evidence="2 3">HT111-2</strain>
    </source>
</reference>